<protein>
    <recommendedName>
        <fullName evidence="2">Coiled-coil domain-containing protein 25</fullName>
    </recommendedName>
</protein>
<evidence type="ECO:0000256" key="3">
    <source>
        <dbReference type="ARBA" id="ARBA00024214"/>
    </source>
</evidence>
<dbReference type="InterPro" id="IPR008532">
    <property type="entry name" value="NFACT_RNA-bd"/>
</dbReference>
<proteinExistence type="inferred from homology"/>
<keyword evidence="6" id="KW-1185">Reference proteome</keyword>
<comment type="caution">
    <text evidence="5">The sequence shown here is derived from an EMBL/GenBank/DDBJ whole genome shotgun (WGS) entry which is preliminary data.</text>
</comment>
<gene>
    <name evidence="5" type="ORF">RDWZM_008706</name>
</gene>
<dbReference type="PANTHER" id="PTHR13049">
    <property type="entry name" value="DUF814-RELATED"/>
    <property type="match status" value="1"/>
</dbReference>
<evidence type="ECO:0000313" key="6">
    <source>
        <dbReference type="Proteomes" id="UP001142055"/>
    </source>
</evidence>
<evidence type="ECO:0000256" key="1">
    <source>
        <dbReference type="ARBA" id="ARBA00008998"/>
    </source>
</evidence>
<comment type="similarity">
    <text evidence="1">Belongs to the CCDC25 family.</text>
</comment>
<dbReference type="OMA" id="YHDEKAV"/>
<dbReference type="PANTHER" id="PTHR13049:SF2">
    <property type="entry name" value="COILED-COIL DOMAIN-CONTAINING PROTEIN 25"/>
    <property type="match status" value="1"/>
</dbReference>
<dbReference type="Pfam" id="PF05670">
    <property type="entry name" value="NFACT-R_1"/>
    <property type="match status" value="1"/>
</dbReference>
<sequence length="208" mass="24413">MVLYFTSDVVSPPYMIYMGDDKHENEELIRWGWPEDVWFHVDNESSAHVYLRLRAGETLDDIPSTVIDDCAQLVKANSIKGNKLNNLNVVYTLWSNLKKTADMEVGQVGFFDYKSVRSVKVERRVNEIVNRLNKTKVVKSHVDFRGLREERDRKERCNEKAVQREIKLKEKEEAKRKEEAAKLKSYDYVMTQENMTSNENGYDSDDFM</sequence>
<reference evidence="5" key="1">
    <citation type="submission" date="2022-12" db="EMBL/GenBank/DDBJ databases">
        <title>Genome assemblies of Blomia tropicalis.</title>
        <authorList>
            <person name="Cui Y."/>
        </authorList>
    </citation>
    <scope>NUCLEOTIDE SEQUENCE</scope>
    <source>
        <tissue evidence="5">Adult mites</tissue>
    </source>
</reference>
<comment type="subunit">
    <text evidence="3">Interacts (via cytoplasmic region) with ILK.</text>
</comment>
<dbReference type="EMBL" id="JAPWDV010000003">
    <property type="protein sequence ID" value="KAJ6217549.1"/>
    <property type="molecule type" value="Genomic_DNA"/>
</dbReference>
<evidence type="ECO:0000313" key="5">
    <source>
        <dbReference type="EMBL" id="KAJ6217549.1"/>
    </source>
</evidence>
<feature type="domain" description="NFACT RNA-binding" evidence="4">
    <location>
        <begin position="1"/>
        <end position="110"/>
    </location>
</feature>
<name>A0A9Q0M271_BLOTA</name>
<organism evidence="5 6">
    <name type="scientific">Blomia tropicalis</name>
    <name type="common">Mite</name>
    <dbReference type="NCBI Taxonomy" id="40697"/>
    <lineage>
        <taxon>Eukaryota</taxon>
        <taxon>Metazoa</taxon>
        <taxon>Ecdysozoa</taxon>
        <taxon>Arthropoda</taxon>
        <taxon>Chelicerata</taxon>
        <taxon>Arachnida</taxon>
        <taxon>Acari</taxon>
        <taxon>Acariformes</taxon>
        <taxon>Sarcoptiformes</taxon>
        <taxon>Astigmata</taxon>
        <taxon>Glycyphagoidea</taxon>
        <taxon>Echimyopodidae</taxon>
        <taxon>Blomia</taxon>
    </lineage>
</organism>
<evidence type="ECO:0000259" key="4">
    <source>
        <dbReference type="Pfam" id="PF05670"/>
    </source>
</evidence>
<accession>A0A9Q0M271</accession>
<evidence type="ECO:0000256" key="2">
    <source>
        <dbReference type="ARBA" id="ARBA00016700"/>
    </source>
</evidence>
<dbReference type="Proteomes" id="UP001142055">
    <property type="component" value="Chromosome 3"/>
</dbReference>
<dbReference type="AlphaFoldDB" id="A0A9Q0M271"/>
<dbReference type="InterPro" id="IPR039730">
    <property type="entry name" value="Jlp2/Ccd25"/>
</dbReference>